<gene>
    <name evidence="4" type="ORF">Dbus_chr3Lg151</name>
</gene>
<feature type="compositionally biased region" description="Low complexity" evidence="1">
    <location>
        <begin position="160"/>
        <end position="174"/>
    </location>
</feature>
<dbReference type="PANTHER" id="PTHR13612:SF0">
    <property type="entry name" value="ENHANCER OF MRNA-DECAPPING PROTEIN 3"/>
    <property type="match status" value="1"/>
</dbReference>
<dbReference type="Gene3D" id="2.30.30.100">
    <property type="match status" value="1"/>
</dbReference>
<dbReference type="Gene3D" id="3.40.50.10260">
    <property type="entry name" value="YjeF N-terminal domain"/>
    <property type="match status" value="1"/>
</dbReference>
<dbReference type="InterPro" id="IPR019050">
    <property type="entry name" value="FDF_dom"/>
</dbReference>
<dbReference type="PANTHER" id="PTHR13612">
    <property type="entry name" value="ENHANCER OF MRNA-DECAPPING PROTEIN 3"/>
    <property type="match status" value="1"/>
</dbReference>
<evidence type="ECO:0000259" key="2">
    <source>
        <dbReference type="PROSITE" id="PS51512"/>
    </source>
</evidence>
<evidence type="ECO:0000313" key="4">
    <source>
        <dbReference type="EMBL" id="ALC42985.1"/>
    </source>
</evidence>
<proteinExistence type="predicted"/>
<dbReference type="Pfam" id="PF09532">
    <property type="entry name" value="FDF"/>
    <property type="match status" value="1"/>
</dbReference>
<dbReference type="Proteomes" id="UP000494163">
    <property type="component" value="Chromosome 3L"/>
</dbReference>
<feature type="region of interest" description="Disordered" evidence="1">
    <location>
        <begin position="144"/>
        <end position="176"/>
    </location>
</feature>
<feature type="region of interest" description="Disordered" evidence="1">
    <location>
        <begin position="271"/>
        <end position="316"/>
    </location>
</feature>
<dbReference type="GO" id="GO:0003729">
    <property type="term" value="F:mRNA binding"/>
    <property type="evidence" value="ECO:0007669"/>
    <property type="project" value="InterPro"/>
</dbReference>
<dbReference type="SMR" id="A0A0M4EJ75"/>
<organism evidence="4 5">
    <name type="scientific">Drosophila busckii</name>
    <name type="common">Fruit fly</name>
    <dbReference type="NCBI Taxonomy" id="30019"/>
    <lineage>
        <taxon>Eukaryota</taxon>
        <taxon>Metazoa</taxon>
        <taxon>Ecdysozoa</taxon>
        <taxon>Arthropoda</taxon>
        <taxon>Hexapoda</taxon>
        <taxon>Insecta</taxon>
        <taxon>Pterygota</taxon>
        <taxon>Neoptera</taxon>
        <taxon>Endopterygota</taxon>
        <taxon>Diptera</taxon>
        <taxon>Brachycera</taxon>
        <taxon>Muscomorpha</taxon>
        <taxon>Ephydroidea</taxon>
        <taxon>Drosophilidae</taxon>
        <taxon>Drosophila</taxon>
    </lineage>
</organism>
<dbReference type="OrthoDB" id="10030313at2759"/>
<dbReference type="FunFam" id="3.40.50.10260:FF:000009">
    <property type="entry name" value="AGAP003131-PA"/>
    <property type="match status" value="1"/>
</dbReference>
<dbReference type="SMART" id="SM01271">
    <property type="entry name" value="LSM14"/>
    <property type="match status" value="1"/>
</dbReference>
<reference evidence="4 5" key="1">
    <citation type="submission" date="2015-08" db="EMBL/GenBank/DDBJ databases">
        <title>Ancestral chromatin configuration constrains chromatin evolution on differentiating sex chromosomes in Drosophila.</title>
        <authorList>
            <person name="Zhou Q."/>
            <person name="Bachtrog D."/>
        </authorList>
    </citation>
    <scope>NUCLEOTIDE SEQUENCE [LARGE SCALE GENOMIC DNA]</scope>
    <source>
        <tissue evidence="4">Whole larvae</tissue>
    </source>
</reference>
<dbReference type="InterPro" id="IPR036652">
    <property type="entry name" value="YjeF_N_dom_sf"/>
</dbReference>
<evidence type="ECO:0000256" key="1">
    <source>
        <dbReference type="SAM" id="MobiDB-lite"/>
    </source>
</evidence>
<name>A0A0M4EJ75_DROBS</name>
<accession>A0A0M4EJ75</accession>
<dbReference type="PROSITE" id="PS52002">
    <property type="entry name" value="SM"/>
    <property type="match status" value="1"/>
</dbReference>
<feature type="compositionally biased region" description="Low complexity" evidence="1">
    <location>
        <begin position="279"/>
        <end position="288"/>
    </location>
</feature>
<dbReference type="AlphaFoldDB" id="A0A0M4EJ75"/>
<dbReference type="GO" id="GO:0031087">
    <property type="term" value="P:deadenylation-independent decapping of nuclear-transcribed mRNA"/>
    <property type="evidence" value="ECO:0007669"/>
    <property type="project" value="InterPro"/>
</dbReference>
<dbReference type="STRING" id="30019.A0A0M4EJ75"/>
<dbReference type="InterPro" id="IPR025762">
    <property type="entry name" value="DFDF"/>
</dbReference>
<dbReference type="InterPro" id="IPR025609">
    <property type="entry name" value="Lsm14-like_N"/>
</dbReference>
<dbReference type="Pfam" id="PF12701">
    <property type="entry name" value="LSM14"/>
    <property type="match status" value="1"/>
</dbReference>
<dbReference type="GO" id="GO:0033962">
    <property type="term" value="P:P-body assembly"/>
    <property type="evidence" value="ECO:0007669"/>
    <property type="project" value="TreeGrafter"/>
</dbReference>
<feature type="domain" description="DFDF" evidence="2">
    <location>
        <begin position="310"/>
        <end position="346"/>
    </location>
</feature>
<feature type="compositionally biased region" description="Polar residues" evidence="1">
    <location>
        <begin position="145"/>
        <end position="159"/>
    </location>
</feature>
<evidence type="ECO:0000313" key="5">
    <source>
        <dbReference type="Proteomes" id="UP000494163"/>
    </source>
</evidence>
<dbReference type="InterPro" id="IPR047575">
    <property type="entry name" value="Sm"/>
</dbReference>
<sequence length="637" mass="69964">MGLTDQDWIGSAVSLTCDDELGVFQGQIQKISAEEITIVRAFRNGVPLRKQNAEVVLRCSDIRSINLIEPFKDIETTTPTVINRPTPVKLPNFSNILGKQQKLQLQQKHPHNHNQANGENYPSSNSALNNNMQQMMLNLNLSAQTGTQSALQNSRTSSAQQQQQQQQQQHQVHQMATTPKTVSAFFGNMIPSKVEVKLGCAGYSASGNVGGGVNHVESYCSSSADGSSGSGEVVAAISKPIDIIQSGNSGYFNSAPSNYSKSRRNTAQNVGFNSTSYSANGNGNGNAKNKQRNRIRRESSIRQQQEQTFGSEADDPLLREDFDFEGNLALFDKQAIWDDIESTHQKPDLVRHAVHAQKQHEEKKYRHDENILASKPLQLRQIQSMFDGSKSFVTDDGLIIPTIPAYVRQKIELSAEKAGLSQQRQIDLLARGASDLAITLLGGARRLTPANNHQWPKIAIICEEVNSVRASNIGCATGRHLASHGLTVFLYLGKSAAFDEKNISSEISLFKATDSTIVHSLDALPTTDLVILSSNTYKLSDTVKKWISINRSSILAVDPPPSGIQDVGIKYSIFPILPLIQEQNNLNAEATLPTATNICGKLYLCNLGIPVKFYRDCGIKYKSPYGHKDVIPIHSRD</sequence>
<protein>
    <submittedName>
        <fullName evidence="4">Edc3</fullName>
    </submittedName>
</protein>
<dbReference type="SMART" id="SM01199">
    <property type="entry name" value="FDF"/>
    <property type="match status" value="1"/>
</dbReference>
<dbReference type="EMBL" id="CP012525">
    <property type="protein sequence ID" value="ALC42985.1"/>
    <property type="molecule type" value="Genomic_DNA"/>
</dbReference>
<dbReference type="CDD" id="cd01737">
    <property type="entry name" value="LSm16_N"/>
    <property type="match status" value="1"/>
</dbReference>
<feature type="domain" description="Sm" evidence="3">
    <location>
        <begin position="1"/>
        <end position="71"/>
    </location>
</feature>
<dbReference type="SUPFAM" id="SSF64153">
    <property type="entry name" value="YjeF N-terminal domain-like"/>
    <property type="match status" value="1"/>
</dbReference>
<dbReference type="PROSITE" id="PS51512">
    <property type="entry name" value="DFDF"/>
    <property type="match status" value="1"/>
</dbReference>
<evidence type="ECO:0000259" key="3">
    <source>
        <dbReference type="PROSITE" id="PS52002"/>
    </source>
</evidence>
<dbReference type="InterPro" id="IPR034107">
    <property type="entry name" value="Lsm16_N"/>
</dbReference>
<dbReference type="GO" id="GO:0000932">
    <property type="term" value="C:P-body"/>
    <property type="evidence" value="ECO:0007669"/>
    <property type="project" value="TreeGrafter"/>
</dbReference>
<dbReference type="OMA" id="NHQWPKI"/>
<feature type="region of interest" description="Disordered" evidence="1">
    <location>
        <begin position="101"/>
        <end position="128"/>
    </location>
</feature>
<keyword evidence="5" id="KW-1185">Reference proteome</keyword>